<dbReference type="GeneID" id="98918920"/>
<accession>D4RYY7</accession>
<name>D4RYY7_9FIRM</name>
<evidence type="ECO:0000256" key="4">
    <source>
        <dbReference type="ARBA" id="ARBA00023136"/>
    </source>
</evidence>
<keyword evidence="2 5" id="KW-0812">Transmembrane</keyword>
<dbReference type="Pfam" id="PF01694">
    <property type="entry name" value="Rhomboid"/>
    <property type="match status" value="1"/>
</dbReference>
<comment type="caution">
    <text evidence="7">The sequence shown here is derived from an EMBL/GenBank/DDBJ whole genome shotgun (WGS) entry which is preliminary data.</text>
</comment>
<keyword evidence="7" id="KW-0378">Hydrolase</keyword>
<comment type="subcellular location">
    <subcellularLocation>
        <location evidence="1">Membrane</location>
        <topology evidence="1">Multi-pass membrane protein</topology>
    </subcellularLocation>
</comment>
<evidence type="ECO:0000256" key="2">
    <source>
        <dbReference type="ARBA" id="ARBA00022692"/>
    </source>
</evidence>
<evidence type="ECO:0000256" key="3">
    <source>
        <dbReference type="ARBA" id="ARBA00022989"/>
    </source>
</evidence>
<dbReference type="InterPro" id="IPR035952">
    <property type="entry name" value="Rhomboid-like_sf"/>
</dbReference>
<organism evidence="7 8">
    <name type="scientific">Eshraghiella crossota DSM 2876</name>
    <dbReference type="NCBI Taxonomy" id="511680"/>
    <lineage>
        <taxon>Bacteria</taxon>
        <taxon>Bacillati</taxon>
        <taxon>Bacillota</taxon>
        <taxon>Clostridia</taxon>
        <taxon>Lachnospirales</taxon>
        <taxon>Lachnospiraceae</taxon>
        <taxon>Eshraghiella</taxon>
    </lineage>
</organism>
<keyword evidence="8" id="KW-1185">Reference proteome</keyword>
<dbReference type="EMBL" id="ABWN01000026">
    <property type="protein sequence ID" value="EFF68688.1"/>
    <property type="molecule type" value="Genomic_DNA"/>
</dbReference>
<dbReference type="GO" id="GO:0016020">
    <property type="term" value="C:membrane"/>
    <property type="evidence" value="ECO:0007669"/>
    <property type="project" value="UniProtKB-SubCell"/>
</dbReference>
<feature type="domain" description="Peptidase S54 rhomboid" evidence="6">
    <location>
        <begin position="56"/>
        <end position="189"/>
    </location>
</feature>
<dbReference type="Gene3D" id="1.20.1540.10">
    <property type="entry name" value="Rhomboid-like"/>
    <property type="match status" value="1"/>
</dbReference>
<evidence type="ECO:0000256" key="5">
    <source>
        <dbReference type="SAM" id="Phobius"/>
    </source>
</evidence>
<dbReference type="PANTHER" id="PTHR43066">
    <property type="entry name" value="RHOMBOID-RELATED PROTEIN"/>
    <property type="match status" value="1"/>
</dbReference>
<dbReference type="SUPFAM" id="SSF144091">
    <property type="entry name" value="Rhomboid-like"/>
    <property type="match status" value="1"/>
</dbReference>
<protein>
    <submittedName>
        <fullName evidence="7">Peptidase, S54 family</fullName>
        <ecNumber evidence="7">3.4.21.-</ecNumber>
    </submittedName>
</protein>
<dbReference type="EC" id="3.4.21.-" evidence="7"/>
<feature type="transmembrane region" description="Helical" evidence="5">
    <location>
        <begin position="172"/>
        <end position="189"/>
    </location>
</feature>
<dbReference type="PANTHER" id="PTHR43066:SF11">
    <property type="entry name" value="PEPTIDASE S54 RHOMBOID DOMAIN-CONTAINING PROTEIN"/>
    <property type="match status" value="1"/>
</dbReference>
<feature type="transmembrane region" description="Helical" evidence="5">
    <location>
        <begin position="119"/>
        <end position="136"/>
    </location>
</feature>
<feature type="transmembrane region" description="Helical" evidence="5">
    <location>
        <begin position="55"/>
        <end position="82"/>
    </location>
</feature>
<dbReference type="HOGENOM" id="CLU_095713_0_0_9"/>
<dbReference type="InterPro" id="IPR022764">
    <property type="entry name" value="Peptidase_S54_rhomboid_dom"/>
</dbReference>
<dbReference type="GO" id="GO:0004252">
    <property type="term" value="F:serine-type endopeptidase activity"/>
    <property type="evidence" value="ECO:0007669"/>
    <property type="project" value="InterPro"/>
</dbReference>
<evidence type="ECO:0000256" key="1">
    <source>
        <dbReference type="ARBA" id="ARBA00004141"/>
    </source>
</evidence>
<feature type="transmembrane region" description="Helical" evidence="5">
    <location>
        <begin position="143"/>
        <end position="160"/>
    </location>
</feature>
<dbReference type="AlphaFoldDB" id="D4RYY7"/>
<evidence type="ECO:0000259" key="6">
    <source>
        <dbReference type="Pfam" id="PF01694"/>
    </source>
</evidence>
<keyword evidence="3 5" id="KW-1133">Transmembrane helix</keyword>
<gene>
    <name evidence="7" type="ORF">BUTYVIB_01051</name>
</gene>
<reference evidence="7 8" key="1">
    <citation type="submission" date="2010-02" db="EMBL/GenBank/DDBJ databases">
        <authorList>
            <person name="Weinstock G."/>
            <person name="Sodergren E."/>
            <person name="Clifton S."/>
            <person name="Fulton L."/>
            <person name="Fulton B."/>
            <person name="Courtney L."/>
            <person name="Fronick C."/>
            <person name="Harrison M."/>
            <person name="Strong C."/>
            <person name="Farmer C."/>
            <person name="Delahaunty K."/>
            <person name="Markovic C."/>
            <person name="Hall O."/>
            <person name="Minx P."/>
            <person name="Tomlinson C."/>
            <person name="Mitreva M."/>
            <person name="Nelson J."/>
            <person name="Hou S."/>
            <person name="Wollam A."/>
            <person name="Pepin K.H."/>
            <person name="Johnson M."/>
            <person name="Bhonagiri V."/>
            <person name="Zhang X."/>
            <person name="Suruliraj S."/>
            <person name="Warren W."/>
            <person name="Chinwalla A."/>
            <person name="Mardis E.R."/>
            <person name="Wilson R.K."/>
        </authorList>
    </citation>
    <scope>NUCLEOTIDE SEQUENCE [LARGE SCALE GENOMIC DNA]</scope>
    <source>
        <strain evidence="7 8">DSM 2876</strain>
    </source>
</reference>
<dbReference type="eggNOG" id="COG0705">
    <property type="taxonomic scope" value="Bacteria"/>
</dbReference>
<sequence>MKTIKKKFRITFNAPVVLGLIFICFAATLLGEITKGRSTALFFMTYHSSLLNPLTYIRFITHVFGHAGWEHFIGNATYLLLLGPVLEEKYKSRTLIEIIIITALVTGIINYIFFPNIALCGASGIVFAFIILASFTGFKDGEIPLTFILVATIYIGQQIYDGITVNDNVSQMAHITGGLVGSITGYILNKKTVTQ</sequence>
<keyword evidence="4 5" id="KW-0472">Membrane</keyword>
<dbReference type="STRING" id="45851.BHV86_03125"/>
<feature type="transmembrane region" description="Helical" evidence="5">
    <location>
        <begin position="94"/>
        <end position="113"/>
    </location>
</feature>
<dbReference type="RefSeq" id="WP_005602330.1">
    <property type="nucleotide sequence ID" value="NZ_GG663522.1"/>
</dbReference>
<evidence type="ECO:0000313" key="7">
    <source>
        <dbReference type="EMBL" id="EFF68688.1"/>
    </source>
</evidence>
<proteinExistence type="predicted"/>
<dbReference type="Proteomes" id="UP000006238">
    <property type="component" value="Unassembled WGS sequence"/>
</dbReference>
<evidence type="ECO:0000313" key="8">
    <source>
        <dbReference type="Proteomes" id="UP000006238"/>
    </source>
</evidence>